<organism evidence="3">
    <name type="scientific">Phallusia mammillata</name>
    <dbReference type="NCBI Taxonomy" id="59560"/>
    <lineage>
        <taxon>Eukaryota</taxon>
        <taxon>Metazoa</taxon>
        <taxon>Chordata</taxon>
        <taxon>Tunicata</taxon>
        <taxon>Ascidiacea</taxon>
        <taxon>Phlebobranchia</taxon>
        <taxon>Ascidiidae</taxon>
        <taxon>Phallusia</taxon>
    </lineage>
</organism>
<dbReference type="InterPro" id="IPR046616">
    <property type="entry name" value="DUF6729"/>
</dbReference>
<evidence type="ECO:0000313" key="3">
    <source>
        <dbReference type="EMBL" id="CAB3262885.1"/>
    </source>
</evidence>
<sequence>MPKSGPSDKLWNVRIEQYINGSFKFQRGQRPKPGSIWARVFNKIDKCPRHTNVSGKDLFGSLVKCNCGYHGQVKKQAFKPKSVVTDTDTGSTSTSLPVTTTPVTTGESDVVLAQSVTTKKTSAGNVELFSSASPQEVVPTATGLVKGSRQPTDYSLRLPKSWQEHLVVRFAAKEDARWIGKSLFSSKGVLSNDLPTWNFPPPAPKPTDLAKPNPAKYFLRRLFLWMPYRMWGVSLKCNSCKLHNLTSKGLYKTIRLVLDMTDYYYLVTEYLQCTQCNASYRGYDKLVMEQLPYALRCQFPAVLTYKFACDMTVVSLMRSRTLGNSPTALQNNLEEMHSEAWLKKSIRYLNDCKRYQKGAARLAGMQNIVFDEPPPFRNPPTAKWFLTAHVKFLFEQLDTMKASLTSVYGSVLKIDSSKKIVKKLQGKHAGTANWATSVGNEKGEVVLTVLTTSESKSTLQPMADGLMGRYAAASESPPILLYTDRDCCNRQGPSKYQDLFCQWPDLIVRLDIWHFMRRLAAGCTTESHPLYGPFMTSLSKCIFEWDANDMALLFDAKRKEIHRSIGRMPTDVAVRKAIGKKELSRHCRRQTRGLDATITGIEALLHSFHPATDYLGVPIFKQEMFDIWNEQKRHVSCIQDPPNISLYTFTGRIEKGGVALPVYRCSRGSTSLESFHLHLNRFIPGSSANPNNFQAYLMEGITRWNADRMVAGIDLEQKPTLRLYDVQLQSVGNNLFQTMLGKTILPAHRMPGVYTQELIGMEYLCAQSNISMPTVDLSGGNDEGFASDLDEMQEDSPLEINLDYVDLPGEVESKFEEILSEESVDATGLPGWNKVDSLAKALVDLQGAAVGQSDVQRIQSLWNNVEDFDKRPIQFEQRFQKKTTGRFHRVRQPDKTHTGSDSAARAFVTGAEPGFGPTQCRLMEAIFTRLCDQTPNPAKASTDQRFASRWKIAVLKYNQLRQSLDNSILPGLTGIQLLPVNETSVTKWYKEKVRKQTQTTLLHGISEVETAMATTALPSYQTLPKAPPARQHEEMEQSDPADTVGGATWAKKKSDTPSTSVTITRIVIGNSVTSAIVF</sequence>
<dbReference type="AlphaFoldDB" id="A0A6F9DJ02"/>
<dbReference type="EMBL" id="LR787023">
    <property type="protein sequence ID" value="CAB3262885.1"/>
    <property type="molecule type" value="mRNA"/>
</dbReference>
<evidence type="ECO:0000259" key="2">
    <source>
        <dbReference type="Pfam" id="PF20499"/>
    </source>
</evidence>
<reference evidence="3" key="1">
    <citation type="submission" date="2020-04" db="EMBL/GenBank/DDBJ databases">
        <authorList>
            <person name="Neveu A P."/>
        </authorList>
    </citation>
    <scope>NUCLEOTIDE SEQUENCE</scope>
    <source>
        <tissue evidence="3">Whole embryo</tissue>
    </source>
</reference>
<dbReference type="Pfam" id="PF20499">
    <property type="entry name" value="DUF6729"/>
    <property type="match status" value="1"/>
</dbReference>
<dbReference type="PANTHER" id="PTHR24401:SF29">
    <property type="entry name" value="SI:CH211-243P7.3-RELATED"/>
    <property type="match status" value="1"/>
</dbReference>
<feature type="domain" description="DUF6729" evidence="2">
    <location>
        <begin position="172"/>
        <end position="391"/>
    </location>
</feature>
<proteinExistence type="evidence at transcript level"/>
<feature type="region of interest" description="Disordered" evidence="1">
    <location>
        <begin position="1021"/>
        <end position="1055"/>
    </location>
</feature>
<accession>A0A6F9DJ02</accession>
<gene>
    <name evidence="3" type="primary">LOC100184639-002</name>
</gene>
<dbReference type="PANTHER" id="PTHR24401">
    <property type="entry name" value="SI:CH211-243P7.3-RELATED"/>
    <property type="match status" value="1"/>
</dbReference>
<evidence type="ECO:0000256" key="1">
    <source>
        <dbReference type="SAM" id="MobiDB-lite"/>
    </source>
</evidence>
<protein>
    <submittedName>
        <fullName evidence="3">Uncharacterized protein LOC100184639</fullName>
    </submittedName>
</protein>
<name>A0A6F9DJ02_9ASCI</name>